<dbReference type="AlphaFoldDB" id="A0A0J6CHP5"/>
<protein>
    <submittedName>
        <fullName evidence="1">Uncharacterized protein</fullName>
    </submittedName>
</protein>
<proteinExistence type="predicted"/>
<evidence type="ECO:0000313" key="2">
    <source>
        <dbReference type="Proteomes" id="UP000036166"/>
    </source>
</evidence>
<gene>
    <name evidence="1" type="ORF">ACM15_21405</name>
</gene>
<name>A0A0J6CHP5_9BACT</name>
<evidence type="ECO:0000313" key="1">
    <source>
        <dbReference type="EMBL" id="KMM31644.1"/>
    </source>
</evidence>
<dbReference type="EMBL" id="LFJV01000089">
    <property type="protein sequence ID" value="KMM31644.1"/>
    <property type="molecule type" value="Genomic_DNA"/>
</dbReference>
<organism evidence="1 2">
    <name type="scientific">Parabacteroides goldsteinii</name>
    <dbReference type="NCBI Taxonomy" id="328812"/>
    <lineage>
        <taxon>Bacteria</taxon>
        <taxon>Pseudomonadati</taxon>
        <taxon>Bacteroidota</taxon>
        <taxon>Bacteroidia</taxon>
        <taxon>Bacteroidales</taxon>
        <taxon>Tannerellaceae</taxon>
        <taxon>Parabacteroides</taxon>
    </lineage>
</organism>
<accession>A0A0J6CHP5</accession>
<dbReference type="Proteomes" id="UP000036166">
    <property type="component" value="Unassembled WGS sequence"/>
</dbReference>
<dbReference type="RefSeq" id="WP_048317269.1">
    <property type="nucleotide sequence ID" value="NZ_LFJV01000089.1"/>
</dbReference>
<feature type="non-terminal residue" evidence="1">
    <location>
        <position position="1"/>
    </location>
</feature>
<comment type="caution">
    <text evidence="1">The sequence shown here is derived from an EMBL/GenBank/DDBJ whole genome shotgun (WGS) entry which is preliminary data.</text>
</comment>
<dbReference type="PATRIC" id="fig|328812.4.peg.5531"/>
<sequence length="232" mass="24744">VAPGTALWLTNTPKAGYDFEAYLSGPASDGVTQPVSGQSLTMTAADLWITASFTAQAPPPTPVYYDVTLPSVEGATTDPAAGTYSVEAKESFRFFLTLDEAYSQSQPVVITDRGETITPRTSDGAYIVKTVHSDVSISIAGIVENDPVANESIAAPSDALRIWTEPGTLCIDLDITNRTSTDTDTVPSVRIISADGRLLHDFRLVPGLNRRNLAPGLYIIQAGQTVRKVIVK</sequence>
<reference evidence="1 2" key="1">
    <citation type="submission" date="2015-06" db="EMBL/GenBank/DDBJ databases">
        <title>Draft Genome Sequence of Parabacteroides goldsteinii with Putative Novel Metallo-Beta-Lactamases Isolated from a Blood Culture from a Human Patient.</title>
        <authorList>
            <person name="Krogh T.J."/>
            <person name="Agergaard C.N."/>
            <person name="Moller-Jensen J."/>
            <person name="Justesen U.S."/>
        </authorList>
    </citation>
    <scope>NUCLEOTIDE SEQUENCE [LARGE SCALE GENOMIC DNA]</scope>
    <source>
        <strain evidence="1 2">910340</strain>
    </source>
</reference>